<feature type="domain" description="SANT" evidence="7">
    <location>
        <begin position="48"/>
        <end position="100"/>
    </location>
</feature>
<sequence length="269" mass="30929">KSINYRVPINPSAGPEEQRECQEEQQKIDEAQQLTPEEEAEKSELLTQGFTNWSKRDFQQFIKANEKHGRDDLEAISQDIEGKTPEEVKKYARVFWARCNELQDVDKHMSQIERGETKIQRRAAVKRALDIKMGRYRAPFHQLRITYGPNKGKNYTEEDDRFLICMLHKLGIDRDNVYDDLRLAIRLAPQFRFNWFIRSRTSMELQRRCGTLITLIEREIEADDKAKPRISQGVAGASTAAATTTNSAGQKRKSSTAVITAPAEKKAKA</sequence>
<dbReference type="GO" id="GO:0031491">
    <property type="term" value="F:nucleosome binding"/>
    <property type="evidence" value="ECO:0007669"/>
    <property type="project" value="InterPro"/>
</dbReference>
<comment type="subcellular location">
    <subcellularLocation>
        <location evidence="1">Nucleus</location>
    </subcellularLocation>
</comment>
<keyword evidence="3" id="KW-0378">Hydrolase</keyword>
<evidence type="ECO:0000256" key="3">
    <source>
        <dbReference type="ARBA" id="ARBA00022801"/>
    </source>
</evidence>
<comment type="similarity">
    <text evidence="2">Belongs to the SNF2/RAD54 helicase family. ISWI subfamily.</text>
</comment>
<evidence type="ECO:0000256" key="2">
    <source>
        <dbReference type="ARBA" id="ARBA00009687"/>
    </source>
</evidence>
<dbReference type="InterPro" id="IPR015195">
    <property type="entry name" value="SLIDE"/>
</dbReference>
<evidence type="ECO:0000256" key="6">
    <source>
        <dbReference type="SAM" id="MobiDB-lite"/>
    </source>
</evidence>
<dbReference type="Gene3D" id="1.20.5.1190">
    <property type="entry name" value="iswi atpase"/>
    <property type="match status" value="1"/>
</dbReference>
<dbReference type="FunFam" id="1.20.5.1190:FF:000002">
    <property type="entry name" value="SWI/SNF-related matrix-associated actin-dependent regulator of chromatin subfamily A member"/>
    <property type="match status" value="1"/>
</dbReference>
<dbReference type="FunFam" id="1.10.10.60:FF:000049">
    <property type="entry name" value="SWI/SNF-related matrix-associated actin-dependent regulator of chromatin subfamily A member"/>
    <property type="match status" value="1"/>
</dbReference>
<keyword evidence="4" id="KW-0156">Chromatin regulator</keyword>
<dbReference type="GO" id="GO:0140658">
    <property type="term" value="F:ATP-dependent chromatin remodeler activity"/>
    <property type="evidence" value="ECO:0007669"/>
    <property type="project" value="TreeGrafter"/>
</dbReference>
<evidence type="ECO:0000313" key="10">
    <source>
        <dbReference type="WBParaSite" id="HNAJ_0000675501-mRNA-1"/>
    </source>
</evidence>
<feature type="compositionally biased region" description="Low complexity" evidence="6">
    <location>
        <begin position="235"/>
        <end position="249"/>
    </location>
</feature>
<dbReference type="Pfam" id="PF09110">
    <property type="entry name" value="HAND"/>
    <property type="match status" value="1"/>
</dbReference>
<dbReference type="FunFam" id="1.10.10.60:FF:000022">
    <property type="entry name" value="ISWI chromatin-remodeling complex ATPase CHR11 isoform A"/>
    <property type="match status" value="1"/>
</dbReference>
<dbReference type="GO" id="GO:0005634">
    <property type="term" value="C:nucleus"/>
    <property type="evidence" value="ECO:0007669"/>
    <property type="project" value="UniProtKB-SubCell"/>
</dbReference>
<dbReference type="InterPro" id="IPR001005">
    <property type="entry name" value="SANT/Myb"/>
</dbReference>
<dbReference type="CDD" id="cd00167">
    <property type="entry name" value="SANT"/>
    <property type="match status" value="1"/>
</dbReference>
<dbReference type="InterPro" id="IPR009057">
    <property type="entry name" value="Homeodomain-like_sf"/>
</dbReference>
<dbReference type="GO" id="GO:0003677">
    <property type="term" value="F:DNA binding"/>
    <property type="evidence" value="ECO:0007669"/>
    <property type="project" value="InterPro"/>
</dbReference>
<dbReference type="InterPro" id="IPR036306">
    <property type="entry name" value="ISWI_HAND-dom_sf"/>
</dbReference>
<dbReference type="SMART" id="SM00717">
    <property type="entry name" value="SANT"/>
    <property type="match status" value="2"/>
</dbReference>
<dbReference type="Gene3D" id="1.10.10.60">
    <property type="entry name" value="Homeodomain-like"/>
    <property type="match status" value="2"/>
</dbReference>
<gene>
    <name evidence="8" type="ORF">HNAJ_LOCUS6750</name>
</gene>
<dbReference type="Pfam" id="PF09111">
    <property type="entry name" value="SLIDE"/>
    <property type="match status" value="1"/>
</dbReference>
<dbReference type="Gene3D" id="1.10.1040.30">
    <property type="entry name" value="ISWI, HAND domain"/>
    <property type="match status" value="1"/>
</dbReference>
<evidence type="ECO:0000256" key="1">
    <source>
        <dbReference type="ARBA" id="ARBA00004123"/>
    </source>
</evidence>
<dbReference type="EMBL" id="UZAE01008246">
    <property type="protein sequence ID" value="VDO02610.1"/>
    <property type="molecule type" value="Genomic_DNA"/>
</dbReference>
<reference evidence="8 9" key="2">
    <citation type="submission" date="2018-11" db="EMBL/GenBank/DDBJ databases">
        <authorList>
            <consortium name="Pathogen Informatics"/>
        </authorList>
    </citation>
    <scope>NUCLEOTIDE SEQUENCE [LARGE SCALE GENOMIC DNA]</scope>
</reference>
<dbReference type="PANTHER" id="PTHR45623:SF49">
    <property type="entry name" value="SWI_SNF-RELATED MATRIX-ASSOCIATED ACTIN-DEPENDENT REGULATOR OF CHROMATIN SUBFAMILY A MEMBER 5"/>
    <property type="match status" value="1"/>
</dbReference>
<dbReference type="GO" id="GO:0042393">
    <property type="term" value="F:histone binding"/>
    <property type="evidence" value="ECO:0007669"/>
    <property type="project" value="TreeGrafter"/>
</dbReference>
<dbReference type="PROSITE" id="PS51293">
    <property type="entry name" value="SANT"/>
    <property type="match status" value="1"/>
</dbReference>
<dbReference type="InterPro" id="IPR015194">
    <property type="entry name" value="ISWI_HAND-dom"/>
</dbReference>
<dbReference type="SUPFAM" id="SSF101224">
    <property type="entry name" value="HAND domain of the nucleosome remodeling ATPase ISWI"/>
    <property type="match status" value="1"/>
</dbReference>
<organism evidence="10">
    <name type="scientific">Rodentolepis nana</name>
    <name type="common">Dwarf tapeworm</name>
    <name type="synonym">Hymenolepis nana</name>
    <dbReference type="NCBI Taxonomy" id="102285"/>
    <lineage>
        <taxon>Eukaryota</taxon>
        <taxon>Metazoa</taxon>
        <taxon>Spiralia</taxon>
        <taxon>Lophotrochozoa</taxon>
        <taxon>Platyhelminthes</taxon>
        <taxon>Cestoda</taxon>
        <taxon>Eucestoda</taxon>
        <taxon>Cyclophyllidea</taxon>
        <taxon>Hymenolepididae</taxon>
        <taxon>Rodentolepis</taxon>
    </lineage>
</organism>
<dbReference type="WBParaSite" id="HNAJ_0000675501-mRNA-1">
    <property type="protein sequence ID" value="HNAJ_0000675501-mRNA-1"/>
    <property type="gene ID" value="HNAJ_0000675501"/>
</dbReference>
<dbReference type="AlphaFoldDB" id="A0A0R3TI64"/>
<dbReference type="GO" id="GO:0000785">
    <property type="term" value="C:chromatin"/>
    <property type="evidence" value="ECO:0007669"/>
    <property type="project" value="UniProtKB-ARBA"/>
</dbReference>
<dbReference type="SUPFAM" id="SSF46689">
    <property type="entry name" value="Homeodomain-like"/>
    <property type="match status" value="2"/>
</dbReference>
<name>A0A0R3TI64_RODNA</name>
<dbReference type="Proteomes" id="UP000278807">
    <property type="component" value="Unassembled WGS sequence"/>
</dbReference>
<proteinExistence type="inferred from homology"/>
<dbReference type="GO" id="GO:0034728">
    <property type="term" value="P:nucleosome organization"/>
    <property type="evidence" value="ECO:0007669"/>
    <property type="project" value="TreeGrafter"/>
</dbReference>
<evidence type="ECO:0000256" key="4">
    <source>
        <dbReference type="ARBA" id="ARBA00022853"/>
    </source>
</evidence>
<dbReference type="GO" id="GO:0016887">
    <property type="term" value="F:ATP hydrolysis activity"/>
    <property type="evidence" value="ECO:0007669"/>
    <property type="project" value="TreeGrafter"/>
</dbReference>
<dbReference type="STRING" id="102285.A0A0R3TI64"/>
<evidence type="ECO:0000313" key="8">
    <source>
        <dbReference type="EMBL" id="VDO02610.1"/>
    </source>
</evidence>
<keyword evidence="9" id="KW-1185">Reference proteome</keyword>
<evidence type="ECO:0000256" key="5">
    <source>
        <dbReference type="ARBA" id="ARBA00023242"/>
    </source>
</evidence>
<dbReference type="OrthoDB" id="5857104at2759"/>
<protein>
    <submittedName>
        <fullName evidence="10">SANT domain-containing protein</fullName>
    </submittedName>
</protein>
<evidence type="ECO:0000313" key="9">
    <source>
        <dbReference type="Proteomes" id="UP000278807"/>
    </source>
</evidence>
<dbReference type="Pfam" id="PF00249">
    <property type="entry name" value="Myb_DNA-binding"/>
    <property type="match status" value="1"/>
</dbReference>
<accession>A0A0R3TI64</accession>
<dbReference type="PANTHER" id="PTHR45623">
    <property type="entry name" value="CHROMODOMAIN-HELICASE-DNA-BINDING PROTEIN 3-RELATED-RELATED"/>
    <property type="match status" value="1"/>
</dbReference>
<reference evidence="10" key="1">
    <citation type="submission" date="2017-02" db="UniProtKB">
        <authorList>
            <consortium name="WormBaseParasite"/>
        </authorList>
    </citation>
    <scope>IDENTIFICATION</scope>
</reference>
<feature type="compositionally biased region" description="Basic and acidic residues" evidence="6">
    <location>
        <begin position="16"/>
        <end position="30"/>
    </location>
</feature>
<feature type="region of interest" description="Disordered" evidence="6">
    <location>
        <begin position="1"/>
        <end position="46"/>
    </location>
</feature>
<keyword evidence="5" id="KW-0539">Nucleus</keyword>
<evidence type="ECO:0000259" key="7">
    <source>
        <dbReference type="PROSITE" id="PS51293"/>
    </source>
</evidence>
<dbReference type="InterPro" id="IPR017884">
    <property type="entry name" value="SANT_dom"/>
</dbReference>
<feature type="region of interest" description="Disordered" evidence="6">
    <location>
        <begin position="227"/>
        <end position="269"/>
    </location>
</feature>